<dbReference type="InterPro" id="IPR052025">
    <property type="entry name" value="Xyloglucanase_GH74"/>
</dbReference>
<feature type="region of interest" description="Disordered" evidence="1">
    <location>
        <begin position="81"/>
        <end position="103"/>
    </location>
</feature>
<dbReference type="Gene3D" id="2.130.10.10">
    <property type="entry name" value="YVTN repeat-like/Quinoprotein amine dehydrogenase"/>
    <property type="match status" value="4"/>
</dbReference>
<reference evidence="3" key="1">
    <citation type="submission" date="2019-11" db="EMBL/GenBank/DDBJ databases">
        <title>Genomic insights into an expanded diversity of filamentous marine cyanobacteria reveals the extraordinary biosynthetic potential of Moorea and Okeania.</title>
        <authorList>
            <person name="Ferreira Leao T."/>
            <person name="Wang M."/>
            <person name="Moss N."/>
            <person name="Da Silva R."/>
            <person name="Sanders J."/>
            <person name="Nurk S."/>
            <person name="Gurevich A."/>
            <person name="Humphrey G."/>
            <person name="Reher R."/>
            <person name="Zhu Q."/>
            <person name="Belda-Ferre P."/>
            <person name="Glukhov E."/>
            <person name="Rex R."/>
            <person name="Dorrestein P.C."/>
            <person name="Knight R."/>
            <person name="Pevzner P."/>
            <person name="Gerwick W.H."/>
            <person name="Gerwick L."/>
        </authorList>
    </citation>
    <scope>NUCLEOTIDE SEQUENCE</scope>
    <source>
        <strain evidence="3">SIO1C4</strain>
    </source>
</reference>
<dbReference type="SUPFAM" id="SSF110296">
    <property type="entry name" value="Oligoxyloglucan reducing end-specific cellobiohydrolase"/>
    <property type="match status" value="2"/>
</dbReference>
<evidence type="ECO:0000256" key="1">
    <source>
        <dbReference type="SAM" id="MobiDB-lite"/>
    </source>
</evidence>
<dbReference type="PROSITE" id="PS50022">
    <property type="entry name" value="FA58C_3"/>
    <property type="match status" value="1"/>
</dbReference>
<protein>
    <recommendedName>
        <fullName evidence="2">F5/8 type C domain-containing protein</fullName>
    </recommendedName>
</protein>
<organism evidence="3">
    <name type="scientific">Symploca sp. SIO1C4</name>
    <dbReference type="NCBI Taxonomy" id="2607765"/>
    <lineage>
        <taxon>Bacteria</taxon>
        <taxon>Bacillati</taxon>
        <taxon>Cyanobacteriota</taxon>
        <taxon>Cyanophyceae</taxon>
        <taxon>Coleofasciculales</taxon>
        <taxon>Coleofasciculaceae</taxon>
        <taxon>Symploca</taxon>
    </lineage>
</organism>
<sequence>MPQWSCIGPTKVDWSAPTTSLYATTQGVIRSVTQDPNDPNKIFAGSVSAGIWLSQDNGSTWECVTKNLLVDQVKGIAICPKSSRKPSAATADSQETVGENGRASNAIDGDLSTFWHTQWYNQTDPLPHHIDLDLGSPLTISGLTYLPRQDGSENGHIKDYEIYVSNDGTNWEKKIEGTWTYSTDKKTVNFEPATATHVRLQALSEVNDQPFTSAAEIEVLGSFIMYAAAEVGPIKSTDGGLTWNYPQDANVNWTSNYPNGPEPKQIIVHPDNPDIAIFACNSGIWRTENGGQNWIQEFNREVWDIEFHPTNPDIVYAGVSNGNPWNSRWIEFYRSTDGGANWTNITNGYPTPVANHNLGRICIAVTPAAPEHVYVFAGGGQNMGQSNQQEGARFFRSTDSGTSFTEIDVPNMIDYDTSGNGTGGGQYTWDMDLAVSNTDSNYLLAGGINVWKSTDGGNNWSYVPGTGDPQGSNRDHWYHSDVQSLAIYDNKSWITSDGGIYLSTDQCANISNQSFGLVAQEIWGFDQGWKSDIMAIGMYHGPIQIRDDSIYDGWYASTGADAGTAMVNKGDDKYIYCHPWNDNKITRSDNKDTKPIVVGLNARMPSYIYPIEIFNHNYYNTFYTLDTKESTVQKTKDNAKSWELLKDFGGDSDTPVRITTSYSNADVAYVIVEFNQIWKTRDGGINWTQVTPNSIVTQNKSFSNLTIDGEDPNIVWVSMGGKQKDVKVIKTTDGGATWSDYSGPNDNLPSYEIHVITHQIGTNGGVYIGTDAGLWYRNNSLDRWQRYSTNLPLATRVYFIRLNYAKNKIRIGTHRGLWECDL</sequence>
<name>A0A6B3NB47_9CYAN</name>
<evidence type="ECO:0000259" key="2">
    <source>
        <dbReference type="PROSITE" id="PS50022"/>
    </source>
</evidence>
<feature type="non-terminal residue" evidence="3">
    <location>
        <position position="822"/>
    </location>
</feature>
<dbReference type="AlphaFoldDB" id="A0A6B3NB47"/>
<dbReference type="CDD" id="cd15482">
    <property type="entry name" value="Sialidase_non-viral"/>
    <property type="match status" value="1"/>
</dbReference>
<dbReference type="InterPro" id="IPR015943">
    <property type="entry name" value="WD40/YVTN_repeat-like_dom_sf"/>
</dbReference>
<dbReference type="GO" id="GO:0010411">
    <property type="term" value="P:xyloglucan metabolic process"/>
    <property type="evidence" value="ECO:0007669"/>
    <property type="project" value="TreeGrafter"/>
</dbReference>
<dbReference type="Gene3D" id="2.60.120.260">
    <property type="entry name" value="Galactose-binding domain-like"/>
    <property type="match status" value="1"/>
</dbReference>
<gene>
    <name evidence="3" type="ORF">F6J89_25160</name>
</gene>
<proteinExistence type="predicted"/>
<comment type="caution">
    <text evidence="3">The sequence shown here is derived from an EMBL/GenBank/DDBJ whole genome shotgun (WGS) entry which is preliminary data.</text>
</comment>
<dbReference type="EMBL" id="JAAHFQ010000648">
    <property type="protein sequence ID" value="NER30816.1"/>
    <property type="molecule type" value="Genomic_DNA"/>
</dbReference>
<dbReference type="InterPro" id="IPR008979">
    <property type="entry name" value="Galactose-bd-like_sf"/>
</dbReference>
<accession>A0A6B3NB47</accession>
<feature type="domain" description="F5/8 type C" evidence="2">
    <location>
        <begin position="70"/>
        <end position="222"/>
    </location>
</feature>
<evidence type="ECO:0000313" key="3">
    <source>
        <dbReference type="EMBL" id="NER30816.1"/>
    </source>
</evidence>
<dbReference type="PANTHER" id="PTHR43739">
    <property type="entry name" value="XYLOGLUCANASE (EUROFUNG)"/>
    <property type="match status" value="1"/>
</dbReference>
<dbReference type="Pfam" id="PF00754">
    <property type="entry name" value="F5_F8_type_C"/>
    <property type="match status" value="1"/>
</dbReference>
<dbReference type="SUPFAM" id="SSF49785">
    <property type="entry name" value="Galactose-binding domain-like"/>
    <property type="match status" value="1"/>
</dbReference>
<dbReference type="SMART" id="SM00231">
    <property type="entry name" value="FA58C"/>
    <property type="match status" value="1"/>
</dbReference>
<dbReference type="InterPro" id="IPR000421">
    <property type="entry name" value="FA58C"/>
</dbReference>
<dbReference type="PANTHER" id="PTHR43739:SF5">
    <property type="entry name" value="EXO-ALPHA-SIALIDASE"/>
    <property type="match status" value="1"/>
</dbReference>